<evidence type="ECO:0000256" key="6">
    <source>
        <dbReference type="ARBA" id="ARBA00023015"/>
    </source>
</evidence>
<feature type="compositionally biased region" description="Basic and acidic residues" evidence="10">
    <location>
        <begin position="175"/>
        <end position="187"/>
    </location>
</feature>
<dbReference type="Pfam" id="PF20645">
    <property type="entry name" value="Rrn7_cyclin_C"/>
    <property type="match status" value="1"/>
</dbReference>
<keyword evidence="15" id="KW-1185">Reference proteome</keyword>
<dbReference type="KEGG" id="slb:AWJ20_3953"/>
<evidence type="ECO:0000256" key="4">
    <source>
        <dbReference type="ARBA" id="ARBA00022771"/>
    </source>
</evidence>
<keyword evidence="4" id="KW-0863">Zinc-finger</keyword>
<evidence type="ECO:0000256" key="2">
    <source>
        <dbReference type="ARBA" id="ARBA00006899"/>
    </source>
</evidence>
<dbReference type="InterPro" id="IPR048538">
    <property type="entry name" value="Rrn7_cyclin_C"/>
</dbReference>
<keyword evidence="7" id="KW-0238">DNA-binding</keyword>
<evidence type="ECO:0000256" key="1">
    <source>
        <dbReference type="ARBA" id="ARBA00004604"/>
    </source>
</evidence>
<gene>
    <name evidence="14" type="primary">RRN7</name>
    <name evidence="14" type="ORF">AWJ20_3953</name>
</gene>
<feature type="domain" description="Rrn7/TAF1B C-terminal cyclin" evidence="13">
    <location>
        <begin position="265"/>
        <end position="421"/>
    </location>
</feature>
<evidence type="ECO:0000256" key="3">
    <source>
        <dbReference type="ARBA" id="ARBA00022723"/>
    </source>
</evidence>
<evidence type="ECO:0000259" key="13">
    <source>
        <dbReference type="Pfam" id="PF20645"/>
    </source>
</evidence>
<protein>
    <submittedName>
        <fullName evidence="14">Rrn7p</fullName>
    </submittedName>
</protein>
<dbReference type="GO" id="GO:0070860">
    <property type="term" value="C:RNA polymerase I core factor complex"/>
    <property type="evidence" value="ECO:0007669"/>
    <property type="project" value="InterPro"/>
</dbReference>
<dbReference type="GO" id="GO:0001164">
    <property type="term" value="F:RNA polymerase I core promoter sequence-specific DNA binding"/>
    <property type="evidence" value="ECO:0007669"/>
    <property type="project" value="InterPro"/>
</dbReference>
<keyword evidence="5" id="KW-0862">Zinc</keyword>
<keyword evidence="3" id="KW-0479">Metal-binding</keyword>
<sequence length="570" mass="65529">MSSIWVRGPVCGVDNCRSRLWRSVDGRKVCQYGHVKEGIEVGDDDDDFLAFGRVISRPSSRRNSSAQEKEHALIGAAAQALYFQCLQVVLRQQVKWLIEEKGVPSELEGVVRSLWTILVNQTKFGVSNMNSSRASSAAKSDASQDESEKYTTHNDEDTGNDEDEDDYDDDGDEENNYRNDSDTERERRGRRKIKTEKLPEIKFGHLVVICYLGCVTIRSPVYLYDFQKWIERLEFPFIRALAYLPLEMSQKVVGTHYRGLLSPEIPRDGKLHGLLAELGSFYIHSGVTFPPQPVEPLLFRMIKDLLLPPEIYVASEKLAEALEISLLVSISNHYYPQFETALFGVIIIAVRLCYGVGDEWTRVPKSYSTPASKTIDWDLWCDIMRKIWVEDDEFFDVNESDICYWDPEKSERYLSWVENSLLILPRFRSEYKRLLQLFPLGKYDKSGNPMSTKAFEPRQGHPRSDLAIHAGEKEIEELYRIVQSTTRNVECHYPEDVLDKIKVKGVLLSPGARFETYRQNDKLPLFMTIVCHVGSKLCGVSFDSVKRLIHDLDRKCNKLDFSAMSEQSFY</sequence>
<dbReference type="PANTHER" id="PTHR31576:SF2">
    <property type="entry name" value="TATA BOX-BINDING PROTEIN-ASSOCIATED FACTOR RNA POLYMERASE I SUBUNIT B"/>
    <property type="match status" value="1"/>
</dbReference>
<accession>A0A167C2X9</accession>
<evidence type="ECO:0000259" key="11">
    <source>
        <dbReference type="Pfam" id="PF11781"/>
    </source>
</evidence>
<feature type="compositionally biased region" description="Acidic residues" evidence="10">
    <location>
        <begin position="157"/>
        <end position="174"/>
    </location>
</feature>
<keyword evidence="8" id="KW-0804">Transcription</keyword>
<dbReference type="EMBL" id="CP014500">
    <property type="protein sequence ID" value="ANB11153.1"/>
    <property type="molecule type" value="Genomic_DNA"/>
</dbReference>
<dbReference type="InterPro" id="IPR048540">
    <property type="entry name" value="Rrn7_cyclin_N"/>
</dbReference>
<organism evidence="14 15">
    <name type="scientific">Sugiyamaella lignohabitans</name>
    <dbReference type="NCBI Taxonomy" id="796027"/>
    <lineage>
        <taxon>Eukaryota</taxon>
        <taxon>Fungi</taxon>
        <taxon>Dikarya</taxon>
        <taxon>Ascomycota</taxon>
        <taxon>Saccharomycotina</taxon>
        <taxon>Dipodascomycetes</taxon>
        <taxon>Dipodascales</taxon>
        <taxon>Trichomonascaceae</taxon>
        <taxon>Sugiyamaella</taxon>
    </lineage>
</organism>
<evidence type="ECO:0000313" key="14">
    <source>
        <dbReference type="EMBL" id="ANB11153.1"/>
    </source>
</evidence>
<feature type="domain" description="Rrn7/TAF1B N-terminal cyclin" evidence="12">
    <location>
        <begin position="86"/>
        <end position="245"/>
    </location>
</feature>
<feature type="region of interest" description="Disordered" evidence="10">
    <location>
        <begin position="129"/>
        <end position="190"/>
    </location>
</feature>
<dbReference type="OrthoDB" id="428577at2759"/>
<comment type="similarity">
    <text evidence="2">Belongs to the RRN7/TAF1B family.</text>
</comment>
<dbReference type="GO" id="GO:0042790">
    <property type="term" value="P:nucleolar large rRNA transcription by RNA polymerase I"/>
    <property type="evidence" value="ECO:0007669"/>
    <property type="project" value="TreeGrafter"/>
</dbReference>
<dbReference type="PANTHER" id="PTHR31576">
    <property type="entry name" value="TATA BOX-BINDING PROTEIN-ASSOCIATED FACTOR RNA POLYMERASE I SUBUNIT B"/>
    <property type="match status" value="1"/>
</dbReference>
<evidence type="ECO:0000256" key="10">
    <source>
        <dbReference type="SAM" id="MobiDB-lite"/>
    </source>
</evidence>
<proteinExistence type="inferred from homology"/>
<keyword evidence="9" id="KW-0539">Nucleus</keyword>
<dbReference type="RefSeq" id="XP_018733630.1">
    <property type="nucleotide sequence ID" value="XM_018880995.1"/>
</dbReference>
<feature type="compositionally biased region" description="Low complexity" evidence="10">
    <location>
        <begin position="131"/>
        <end position="141"/>
    </location>
</feature>
<dbReference type="InterPro" id="IPR033599">
    <property type="entry name" value="TAF1B/Rrn7"/>
</dbReference>
<evidence type="ECO:0000313" key="15">
    <source>
        <dbReference type="Proteomes" id="UP000189580"/>
    </source>
</evidence>
<feature type="domain" description="RRN7-type" evidence="11">
    <location>
        <begin position="5"/>
        <end position="38"/>
    </location>
</feature>
<evidence type="ECO:0000256" key="8">
    <source>
        <dbReference type="ARBA" id="ARBA00023163"/>
    </source>
</evidence>
<comment type="subcellular location">
    <subcellularLocation>
        <location evidence="1">Nucleus</location>
        <location evidence="1">Nucleolus</location>
    </subcellularLocation>
</comment>
<dbReference type="Pfam" id="PF20644">
    <property type="entry name" value="Rrn7_cyclin_N"/>
    <property type="match status" value="1"/>
</dbReference>
<dbReference type="InterPro" id="IPR021752">
    <property type="entry name" value="TF_Rrn7_Zf"/>
</dbReference>
<dbReference type="Proteomes" id="UP000189580">
    <property type="component" value="Chromosome c"/>
</dbReference>
<feature type="compositionally biased region" description="Basic and acidic residues" evidence="10">
    <location>
        <begin position="146"/>
        <end position="156"/>
    </location>
</feature>
<dbReference type="AlphaFoldDB" id="A0A167C2X9"/>
<dbReference type="GO" id="GO:0008270">
    <property type="term" value="F:zinc ion binding"/>
    <property type="evidence" value="ECO:0007669"/>
    <property type="project" value="UniProtKB-KW"/>
</dbReference>
<reference evidence="14 15" key="1">
    <citation type="submission" date="2016-02" db="EMBL/GenBank/DDBJ databases">
        <title>Complete genome sequence and transcriptome regulation of the pentose utilising yeast Sugiyamaella lignohabitans.</title>
        <authorList>
            <person name="Bellasio M."/>
            <person name="Peymann A."/>
            <person name="Valli M."/>
            <person name="Sipitzky M."/>
            <person name="Graf A."/>
            <person name="Sauer M."/>
            <person name="Marx H."/>
            <person name="Mattanovich D."/>
        </authorList>
    </citation>
    <scope>NUCLEOTIDE SEQUENCE [LARGE SCALE GENOMIC DNA]</scope>
    <source>
        <strain evidence="14 15">CBS 10342</strain>
    </source>
</reference>
<evidence type="ECO:0000256" key="9">
    <source>
        <dbReference type="ARBA" id="ARBA00023242"/>
    </source>
</evidence>
<evidence type="ECO:0000256" key="7">
    <source>
        <dbReference type="ARBA" id="ARBA00023125"/>
    </source>
</evidence>
<evidence type="ECO:0000259" key="12">
    <source>
        <dbReference type="Pfam" id="PF20644"/>
    </source>
</evidence>
<keyword evidence="6" id="KW-0805">Transcription regulation</keyword>
<name>A0A167C2X9_9ASCO</name>
<dbReference type="Pfam" id="PF11781">
    <property type="entry name" value="Zn_ribbon_RRN7"/>
    <property type="match status" value="1"/>
</dbReference>
<dbReference type="GeneID" id="30036031"/>
<evidence type="ECO:0000256" key="5">
    <source>
        <dbReference type="ARBA" id="ARBA00022833"/>
    </source>
</evidence>